<dbReference type="InParanoid" id="A0A2K1JG04"/>
<feature type="transmembrane region" description="Helical" evidence="1">
    <location>
        <begin position="224"/>
        <end position="240"/>
    </location>
</feature>
<evidence type="ECO:0000313" key="2">
    <source>
        <dbReference type="EMBL" id="PNR40438.1"/>
    </source>
</evidence>
<dbReference type="EMBL" id="ABEU02000014">
    <property type="protein sequence ID" value="PNR40438.1"/>
    <property type="molecule type" value="Genomic_DNA"/>
</dbReference>
<reference evidence="2 4" key="1">
    <citation type="journal article" date="2008" name="Science">
        <title>The Physcomitrella genome reveals evolutionary insights into the conquest of land by plants.</title>
        <authorList>
            <person name="Rensing S."/>
            <person name="Lang D."/>
            <person name="Zimmer A."/>
            <person name="Terry A."/>
            <person name="Salamov A."/>
            <person name="Shapiro H."/>
            <person name="Nishiyama T."/>
            <person name="Perroud P.-F."/>
            <person name="Lindquist E."/>
            <person name="Kamisugi Y."/>
            <person name="Tanahashi T."/>
            <person name="Sakakibara K."/>
            <person name="Fujita T."/>
            <person name="Oishi K."/>
            <person name="Shin-I T."/>
            <person name="Kuroki Y."/>
            <person name="Toyoda A."/>
            <person name="Suzuki Y."/>
            <person name="Hashimoto A."/>
            <person name="Yamaguchi K."/>
            <person name="Sugano A."/>
            <person name="Kohara Y."/>
            <person name="Fujiyama A."/>
            <person name="Anterola A."/>
            <person name="Aoki S."/>
            <person name="Ashton N."/>
            <person name="Barbazuk W.B."/>
            <person name="Barker E."/>
            <person name="Bennetzen J."/>
            <person name="Bezanilla M."/>
            <person name="Blankenship R."/>
            <person name="Cho S.H."/>
            <person name="Dutcher S."/>
            <person name="Estelle M."/>
            <person name="Fawcett J.A."/>
            <person name="Gundlach H."/>
            <person name="Hanada K."/>
            <person name="Heyl A."/>
            <person name="Hicks K.A."/>
            <person name="Hugh J."/>
            <person name="Lohr M."/>
            <person name="Mayer K."/>
            <person name="Melkozernov A."/>
            <person name="Murata T."/>
            <person name="Nelson D."/>
            <person name="Pils B."/>
            <person name="Prigge M."/>
            <person name="Reiss B."/>
            <person name="Renner T."/>
            <person name="Rombauts S."/>
            <person name="Rushton P."/>
            <person name="Sanderfoot A."/>
            <person name="Schween G."/>
            <person name="Shiu S.-H."/>
            <person name="Stueber K."/>
            <person name="Theodoulou F.L."/>
            <person name="Tu H."/>
            <person name="Van de Peer Y."/>
            <person name="Verrier P.J."/>
            <person name="Waters E."/>
            <person name="Wood A."/>
            <person name="Yang L."/>
            <person name="Cove D."/>
            <person name="Cuming A."/>
            <person name="Hasebe M."/>
            <person name="Lucas S."/>
            <person name="Mishler D.B."/>
            <person name="Reski R."/>
            <person name="Grigoriev I."/>
            <person name="Quatrano R.S."/>
            <person name="Boore J.L."/>
        </authorList>
    </citation>
    <scope>NUCLEOTIDE SEQUENCE [LARGE SCALE GENOMIC DNA]</scope>
    <source>
        <strain evidence="3 4">cv. Gransden 2004</strain>
    </source>
</reference>
<proteinExistence type="predicted"/>
<dbReference type="PaxDb" id="3218-PP1S435_15V6.1"/>
<dbReference type="GO" id="GO:0008381">
    <property type="term" value="F:mechanosensitive monoatomic ion channel activity"/>
    <property type="evidence" value="ECO:0000318"/>
    <property type="project" value="GO_Central"/>
</dbReference>
<dbReference type="PANTHER" id="PTHR30566">
    <property type="entry name" value="YNAI-RELATED MECHANOSENSITIVE ION CHANNEL"/>
    <property type="match status" value="1"/>
</dbReference>
<dbReference type="Gramene" id="Pp3c14_810V3.1">
    <property type="protein sequence ID" value="Pp3c14_810V3.1"/>
    <property type="gene ID" value="Pp3c14_810"/>
</dbReference>
<keyword evidence="4" id="KW-1185">Reference proteome</keyword>
<feature type="transmembrane region" description="Helical" evidence="1">
    <location>
        <begin position="125"/>
        <end position="147"/>
    </location>
</feature>
<organism evidence="2">
    <name type="scientific">Physcomitrium patens</name>
    <name type="common">Spreading-leaved earth moss</name>
    <name type="synonym">Physcomitrella patens</name>
    <dbReference type="NCBI Taxonomy" id="3218"/>
    <lineage>
        <taxon>Eukaryota</taxon>
        <taxon>Viridiplantae</taxon>
        <taxon>Streptophyta</taxon>
        <taxon>Embryophyta</taxon>
        <taxon>Bryophyta</taxon>
        <taxon>Bryophytina</taxon>
        <taxon>Bryopsida</taxon>
        <taxon>Funariidae</taxon>
        <taxon>Funariales</taxon>
        <taxon>Funariaceae</taxon>
        <taxon>Physcomitrium</taxon>
    </lineage>
</organism>
<dbReference type="PANTHER" id="PTHR30566:SF5">
    <property type="entry name" value="MECHANOSENSITIVE ION CHANNEL PROTEIN 1, MITOCHONDRIAL-RELATED"/>
    <property type="match status" value="1"/>
</dbReference>
<reference evidence="2 4" key="2">
    <citation type="journal article" date="2018" name="Plant J.">
        <title>The Physcomitrella patens chromosome-scale assembly reveals moss genome structure and evolution.</title>
        <authorList>
            <person name="Lang D."/>
            <person name="Ullrich K.K."/>
            <person name="Murat F."/>
            <person name="Fuchs J."/>
            <person name="Jenkins J."/>
            <person name="Haas F.B."/>
            <person name="Piednoel M."/>
            <person name="Gundlach H."/>
            <person name="Van Bel M."/>
            <person name="Meyberg R."/>
            <person name="Vives C."/>
            <person name="Morata J."/>
            <person name="Symeonidi A."/>
            <person name="Hiss M."/>
            <person name="Muchero W."/>
            <person name="Kamisugi Y."/>
            <person name="Saleh O."/>
            <person name="Blanc G."/>
            <person name="Decker E.L."/>
            <person name="van Gessel N."/>
            <person name="Grimwood J."/>
            <person name="Hayes R.D."/>
            <person name="Graham S.W."/>
            <person name="Gunter L.E."/>
            <person name="McDaniel S.F."/>
            <person name="Hoernstein S.N.W."/>
            <person name="Larsson A."/>
            <person name="Li F.W."/>
            <person name="Perroud P.F."/>
            <person name="Phillips J."/>
            <person name="Ranjan P."/>
            <person name="Rokshar D.S."/>
            <person name="Rothfels C.J."/>
            <person name="Schneider L."/>
            <person name="Shu S."/>
            <person name="Stevenson D.W."/>
            <person name="Thummler F."/>
            <person name="Tillich M."/>
            <person name="Villarreal Aguilar J.C."/>
            <person name="Widiez T."/>
            <person name="Wong G.K."/>
            <person name="Wymore A."/>
            <person name="Zhang Y."/>
            <person name="Zimmer A.D."/>
            <person name="Quatrano R.S."/>
            <person name="Mayer K.F.X."/>
            <person name="Goodstein D."/>
            <person name="Casacuberta J.M."/>
            <person name="Vandepoele K."/>
            <person name="Reski R."/>
            <person name="Cuming A.C."/>
            <person name="Tuskan G.A."/>
            <person name="Maumus F."/>
            <person name="Salse J."/>
            <person name="Schmutz J."/>
            <person name="Rensing S.A."/>
        </authorList>
    </citation>
    <scope>NUCLEOTIDE SEQUENCE [LARGE SCALE GENOMIC DNA]</scope>
    <source>
        <strain evidence="3 4">cv. Gransden 2004</strain>
    </source>
</reference>
<dbReference type="Gene3D" id="1.10.287.1260">
    <property type="match status" value="1"/>
</dbReference>
<dbReference type="EnsemblPlants" id="Pp3c14_810V3.1">
    <property type="protein sequence ID" value="Pp3c14_810V3.1"/>
    <property type="gene ID" value="Pp3c14_810"/>
</dbReference>
<evidence type="ECO:0000313" key="4">
    <source>
        <dbReference type="Proteomes" id="UP000006727"/>
    </source>
</evidence>
<dbReference type="STRING" id="3218.A0A2K1JG04"/>
<dbReference type="GO" id="GO:0005739">
    <property type="term" value="C:mitochondrion"/>
    <property type="evidence" value="ECO:0000318"/>
    <property type="project" value="GO_Central"/>
</dbReference>
<feature type="transmembrane region" description="Helical" evidence="1">
    <location>
        <begin position="269"/>
        <end position="290"/>
    </location>
</feature>
<evidence type="ECO:0000313" key="3">
    <source>
        <dbReference type="EnsemblPlants" id="Pp3c14_810V3.1"/>
    </source>
</evidence>
<protein>
    <submittedName>
        <fullName evidence="2 3">Uncharacterized protein</fullName>
    </submittedName>
</protein>
<keyword evidence="1" id="KW-1133">Transmembrane helix</keyword>
<gene>
    <name evidence="2" type="ORF">PHYPA_017840</name>
</gene>
<sequence>MKTESRLQPIVVKPFEQQSIPKRATPPNITGWSGRQYHHHYPWGSHYKNHLLALQNIQSLSMMDIGSSCASLSAITQRNSRLLEMRATTSLKKSCFGMIRGWARARRLCLYLLPKCAGIGRERGAALVVVWPESKAAVLSIVAWIVLPNLLRRMYKYMETSPTTTTKLLIRTPLEKVLERVPYELSMFGALEDPARLLAAIVAFSHMAYMVAPTSVAANYPTQIWSGATVVCVIWFLYRWKTYVFARIVTGKSFAGLPDKERYLTMDHLSSLGLLILGCMAVAEAFGMAVQSILTVGRIGGSTNHQKRGNLIIAGVATAFAAKDVMGNMLCGIGLLFSKPFSIGDSITLNADKFPIIVPNSYFSSQVIVNKSRVQWRGMAFTIPIRLQDLNRVPGISAEVRKLLTEHPKVYLETELPRCHASRVCRLSVDLNVACNLKPMVHCPTIFIHFPKRRKLKDNLLRIREGSHPCELGFAVTDESRLLISLTGGFDWQSTRSSVFNNVHAGNLRKLLQNPGFYNLKRIARAVVLQGTDEFLTTEQALLIEAAQIVVEAGAPLGSDTAPCSLSRGF</sequence>
<evidence type="ECO:0000256" key="1">
    <source>
        <dbReference type="SAM" id="Phobius"/>
    </source>
</evidence>
<accession>A0A2K1JG04</accession>
<keyword evidence="1" id="KW-0472">Membrane</keyword>
<dbReference type="Proteomes" id="UP000006727">
    <property type="component" value="Chromosome 14"/>
</dbReference>
<reference evidence="3" key="3">
    <citation type="submission" date="2020-12" db="UniProtKB">
        <authorList>
            <consortium name="EnsemblPlants"/>
        </authorList>
    </citation>
    <scope>IDENTIFICATION</scope>
</reference>
<dbReference type="AlphaFoldDB" id="A0A2K1JG04"/>
<name>A0A2K1JG04_PHYPA</name>
<keyword evidence="1" id="KW-0812">Transmembrane</keyword>
<dbReference type="GO" id="GO:0034599">
    <property type="term" value="P:cellular response to oxidative stress"/>
    <property type="evidence" value="ECO:0000318"/>
    <property type="project" value="GO_Central"/>
</dbReference>